<dbReference type="OrthoDB" id="2276332at2"/>
<dbReference type="RefSeq" id="WP_133363563.1">
    <property type="nucleotide sequence ID" value="NZ_CP037940.1"/>
</dbReference>
<protein>
    <submittedName>
        <fullName evidence="2">Uncharacterized protein</fullName>
    </submittedName>
</protein>
<keyword evidence="1" id="KW-0732">Signal</keyword>
<dbReference type="Proteomes" id="UP000292886">
    <property type="component" value="Chromosome"/>
</dbReference>
<feature type="chain" id="PRO_5020646720" evidence="1">
    <location>
        <begin position="27"/>
        <end position="352"/>
    </location>
</feature>
<dbReference type="AlphaFoldDB" id="A0A4P6YUT0"/>
<reference evidence="3" key="1">
    <citation type="submission" date="2019-03" db="EMBL/GenBank/DDBJ databases">
        <title>Weissella sp. 26KH-42 Genome sequencing.</title>
        <authorList>
            <person name="Heo J."/>
            <person name="Kim S.-J."/>
            <person name="Kim J.-S."/>
            <person name="Hong S.-B."/>
            <person name="Kwon S.-W."/>
        </authorList>
    </citation>
    <scope>NUCLEOTIDE SEQUENCE [LARGE SCALE GENOMIC DNA]</scope>
    <source>
        <strain evidence="3">26KH-42</strain>
    </source>
</reference>
<dbReference type="EMBL" id="CP037940">
    <property type="protein sequence ID" value="QBO36486.1"/>
    <property type="molecule type" value="Genomic_DNA"/>
</dbReference>
<gene>
    <name evidence="2" type="ORF">EQG49_08380</name>
</gene>
<proteinExistence type="predicted"/>
<dbReference type="SUPFAM" id="SSF63825">
    <property type="entry name" value="YWTD domain"/>
    <property type="match status" value="1"/>
</dbReference>
<evidence type="ECO:0000256" key="1">
    <source>
        <dbReference type="SAM" id="SignalP"/>
    </source>
</evidence>
<evidence type="ECO:0000313" key="3">
    <source>
        <dbReference type="Proteomes" id="UP000292886"/>
    </source>
</evidence>
<name>A0A4P6YUT0_9LACO</name>
<feature type="signal peptide" evidence="1">
    <location>
        <begin position="1"/>
        <end position="26"/>
    </location>
</feature>
<evidence type="ECO:0000313" key="2">
    <source>
        <dbReference type="EMBL" id="QBO36486.1"/>
    </source>
</evidence>
<sequence>MKNKIITITLATIMLFSLVTGSLVHADLHIVNNIKTTKQAPKHWGFGKCQPQKTSKKNVIETKKHVFGRKVTLKTSTYLPANHGYKWGNPQSMVYSKHNKYLYILYKPIRKESNTGWIIRYNLHGLKKVLKHKPLNYMFKVYAGSHKKKSYKKLAKYIKVSKQMQLGHGQAMALNPKTGAIWVNRDLKKRGKYVEKNTTLLRISAKSLKVTGRTTFKVTDKIPLAHNLTFDRRGKAYFSTINKKDNSAKIYKGTFGINKPSKFTQVQIIKHKAGTHAQAISYDAKKKRLMLVSDSSIQSFPIKKLGRLKPADIRETTFKSKREFETIAFDKKGYAYMLSNRQPEIFKSTKVY</sequence>
<keyword evidence="3" id="KW-1185">Reference proteome</keyword>
<accession>A0A4P6YUT0</accession>
<organism evidence="2 3">
    <name type="scientific">Periweissella cryptocerci</name>
    <dbReference type="NCBI Taxonomy" id="2506420"/>
    <lineage>
        <taxon>Bacteria</taxon>
        <taxon>Bacillati</taxon>
        <taxon>Bacillota</taxon>
        <taxon>Bacilli</taxon>
        <taxon>Lactobacillales</taxon>
        <taxon>Lactobacillaceae</taxon>
        <taxon>Periweissella</taxon>
    </lineage>
</organism>
<dbReference type="KEGG" id="wei:EQG49_08380"/>